<reference evidence="2" key="1">
    <citation type="submission" date="2020-08" db="EMBL/GenBank/DDBJ databases">
        <title>Multicomponent nature underlies the extraordinary mechanical properties of spider dragline silk.</title>
        <authorList>
            <person name="Kono N."/>
            <person name="Nakamura H."/>
            <person name="Mori M."/>
            <person name="Yoshida Y."/>
            <person name="Ohtoshi R."/>
            <person name="Malay A.D."/>
            <person name="Moran D.A.P."/>
            <person name="Tomita M."/>
            <person name="Numata K."/>
            <person name="Arakawa K."/>
        </authorList>
    </citation>
    <scope>NUCLEOTIDE SEQUENCE</scope>
</reference>
<organism evidence="2 3">
    <name type="scientific">Trichonephila inaurata madagascariensis</name>
    <dbReference type="NCBI Taxonomy" id="2747483"/>
    <lineage>
        <taxon>Eukaryota</taxon>
        <taxon>Metazoa</taxon>
        <taxon>Ecdysozoa</taxon>
        <taxon>Arthropoda</taxon>
        <taxon>Chelicerata</taxon>
        <taxon>Arachnida</taxon>
        <taxon>Araneae</taxon>
        <taxon>Araneomorphae</taxon>
        <taxon>Entelegynae</taxon>
        <taxon>Araneoidea</taxon>
        <taxon>Nephilidae</taxon>
        <taxon>Trichonephila</taxon>
        <taxon>Trichonephila inaurata</taxon>
    </lineage>
</organism>
<evidence type="ECO:0000313" key="2">
    <source>
        <dbReference type="EMBL" id="GFY41978.1"/>
    </source>
</evidence>
<sequence>MDSSRQSHKVYFQGSMCCLTRYTGNGQDVIRTELIALRRTAIFFPIFPVATFSVLRWYFADEECWAIPVNPYEWVTNSPNLLSLVKSCSRHFGTRSPVWTTLLSSALSTAIGTMRHLGRVHFSQLLHGRTAGFLGFFDILLSQWRDPGLGASLSAEDASSEDLHVVLGMAAFHEVRTSPWQDGSSRKTWSCEAFSLCEAVTDLMRRSIYRMRLRYSLDTKPTSATLSNLSDLPVTLTRANQNSQPDSYSTRHALKRDSYSIEEISDVF</sequence>
<accession>A0A8X6WVA5</accession>
<name>A0A8X6WVA5_9ARAC</name>
<evidence type="ECO:0000313" key="3">
    <source>
        <dbReference type="Proteomes" id="UP000886998"/>
    </source>
</evidence>
<feature type="transmembrane region" description="Helical" evidence="1">
    <location>
        <begin position="41"/>
        <end position="59"/>
    </location>
</feature>
<proteinExistence type="predicted"/>
<keyword evidence="1" id="KW-0812">Transmembrane</keyword>
<evidence type="ECO:0000256" key="1">
    <source>
        <dbReference type="SAM" id="Phobius"/>
    </source>
</evidence>
<gene>
    <name evidence="2" type="primary">AVEN_243451_1</name>
    <name evidence="2" type="ORF">TNIN_344541</name>
</gene>
<keyword evidence="1" id="KW-1133">Transmembrane helix</keyword>
<protein>
    <submittedName>
        <fullName evidence="2">Uncharacterized protein</fullName>
    </submittedName>
</protein>
<keyword evidence="1" id="KW-0472">Membrane</keyword>
<dbReference type="Proteomes" id="UP000886998">
    <property type="component" value="Unassembled WGS sequence"/>
</dbReference>
<keyword evidence="3" id="KW-1185">Reference proteome</keyword>
<dbReference type="OrthoDB" id="6451662at2759"/>
<comment type="caution">
    <text evidence="2">The sequence shown here is derived from an EMBL/GenBank/DDBJ whole genome shotgun (WGS) entry which is preliminary data.</text>
</comment>
<dbReference type="EMBL" id="BMAV01002818">
    <property type="protein sequence ID" value="GFY41978.1"/>
    <property type="molecule type" value="Genomic_DNA"/>
</dbReference>
<dbReference type="AlphaFoldDB" id="A0A8X6WVA5"/>